<accession>A0A383DXP4</accession>
<gene>
    <name evidence="2" type="ORF">METZ01_LOCUS501938</name>
</gene>
<evidence type="ECO:0000256" key="1">
    <source>
        <dbReference type="SAM" id="MobiDB-lite"/>
    </source>
</evidence>
<feature type="region of interest" description="Disordered" evidence="1">
    <location>
        <begin position="1"/>
        <end position="22"/>
    </location>
</feature>
<name>A0A383DXP4_9ZZZZ</name>
<reference evidence="2" key="1">
    <citation type="submission" date="2018-05" db="EMBL/GenBank/DDBJ databases">
        <authorList>
            <person name="Lanie J.A."/>
            <person name="Ng W.-L."/>
            <person name="Kazmierczak K.M."/>
            <person name="Andrzejewski T.M."/>
            <person name="Davidsen T.M."/>
            <person name="Wayne K.J."/>
            <person name="Tettelin H."/>
            <person name="Glass J.I."/>
            <person name="Rusch D."/>
            <person name="Podicherti R."/>
            <person name="Tsui H.-C.T."/>
            <person name="Winkler M.E."/>
        </authorList>
    </citation>
    <scope>NUCLEOTIDE SEQUENCE</scope>
</reference>
<organism evidence="2">
    <name type="scientific">marine metagenome</name>
    <dbReference type="NCBI Taxonomy" id="408172"/>
    <lineage>
        <taxon>unclassified sequences</taxon>
        <taxon>metagenomes</taxon>
        <taxon>ecological metagenomes</taxon>
    </lineage>
</organism>
<evidence type="ECO:0000313" key="2">
    <source>
        <dbReference type="EMBL" id="SVE49084.1"/>
    </source>
</evidence>
<protein>
    <submittedName>
        <fullName evidence="2">Uncharacterized protein</fullName>
    </submittedName>
</protein>
<dbReference type="AlphaFoldDB" id="A0A383DXP4"/>
<sequence length="22" mass="2598">MPELVDQKHRTHPAAARFSYSR</sequence>
<proteinExistence type="predicted"/>
<dbReference type="EMBL" id="UINC01220949">
    <property type="protein sequence ID" value="SVE49084.1"/>
    <property type="molecule type" value="Genomic_DNA"/>
</dbReference>